<keyword evidence="2" id="KW-0067">ATP-binding</keyword>
<evidence type="ECO:0000313" key="2">
    <source>
        <dbReference type="EMBL" id="KAG7352599.1"/>
    </source>
</evidence>
<feature type="domain" description="Helitron helicase-like" evidence="1">
    <location>
        <begin position="127"/>
        <end position="340"/>
    </location>
</feature>
<evidence type="ECO:0000259" key="1">
    <source>
        <dbReference type="Pfam" id="PF14214"/>
    </source>
</evidence>
<protein>
    <submittedName>
        <fullName evidence="2">Helitron helicase-like protein</fullName>
    </submittedName>
</protein>
<comment type="caution">
    <text evidence="2">The sequence shown here is derived from an EMBL/GenBank/DDBJ whole genome shotgun (WGS) entry which is preliminary data.</text>
</comment>
<proteinExistence type="predicted"/>
<dbReference type="OrthoDB" id="124644at2759"/>
<dbReference type="InterPro" id="IPR025476">
    <property type="entry name" value="Helitron_helicase-like"/>
</dbReference>
<accession>A0A9K3KZY3</accession>
<keyword evidence="2" id="KW-0547">Nucleotide-binding</keyword>
<evidence type="ECO:0000313" key="3">
    <source>
        <dbReference type="Proteomes" id="UP000693970"/>
    </source>
</evidence>
<reference evidence="2" key="1">
    <citation type="journal article" date="2021" name="Sci. Rep.">
        <title>Diploid genomic architecture of Nitzschia inconspicua, an elite biomass production diatom.</title>
        <authorList>
            <person name="Oliver A."/>
            <person name="Podell S."/>
            <person name="Pinowska A."/>
            <person name="Traller J.C."/>
            <person name="Smith S.R."/>
            <person name="McClure R."/>
            <person name="Beliaev A."/>
            <person name="Bohutskyi P."/>
            <person name="Hill E.A."/>
            <person name="Rabines A."/>
            <person name="Zheng H."/>
            <person name="Allen L.Z."/>
            <person name="Kuo A."/>
            <person name="Grigoriev I.V."/>
            <person name="Allen A.E."/>
            <person name="Hazlebeck D."/>
            <person name="Allen E.E."/>
        </authorList>
    </citation>
    <scope>NUCLEOTIDE SEQUENCE</scope>
    <source>
        <strain evidence="2">Hildebrandi</strain>
    </source>
</reference>
<keyword evidence="3" id="KW-1185">Reference proteome</keyword>
<keyword evidence="2" id="KW-0378">Hydrolase</keyword>
<dbReference type="GO" id="GO:0004386">
    <property type="term" value="F:helicase activity"/>
    <property type="evidence" value="ECO:0007669"/>
    <property type="project" value="UniProtKB-KW"/>
</dbReference>
<dbReference type="EMBL" id="JAGRRH010000017">
    <property type="protein sequence ID" value="KAG7352599.1"/>
    <property type="molecule type" value="Genomic_DNA"/>
</dbReference>
<keyword evidence="2" id="KW-0347">Helicase</keyword>
<name>A0A9K3KZY3_9STRA</name>
<sequence length="694" mass="78662">MNSPRPIVMPQVVDESEIVMSENNNIEEVYEIFAVFHDSNIPCCSNGGCGNSRELKELTIECLLSRNSCKEATLISKPTRNVLRDYQGDNLLLAYPIQFPYGIGSRDAAGLERVGTEYLKYLCSLSHPNFHQSNWVCVLYNMFERRRMITASYLKTSEEERQLFCNISSEDIAAALVRYKDKKFGNGAADIFFKKMRAVTGSMAHSAQGARTARQKMFAMVASLGLPCVFFTISPEDGVNFRIRVLSKGGKGSECPPGLGLDEDIYRHFLMEGEKIRIEYPGLCAVDFENVIAIVIEYILGWDTRNKCNKPDYGCFGDLEGWTYAVEEQGRKTLHAHFLLWIRGWNDIVKDLGTREGRERYEKEVCKYVDRVTSTYMFGMNPKLLPNVCHPNCTRIGTGIEGFLKCTVQDLRQLRLKHGETSFGDKKLLCCPSCNVKVSSEDLVMERLRNYFGDALIAENESLWSSLNYISKGQLLMEMEILHEMVPPKSHSCLKKYIPSAKVKFILSASTIFGCNTNVIAGVDGGSIMYCTCYVSKNTEMDDVKHFGVAAKQMVKKLQERIMDRMALENEDEEEEISSIGMKGLIGAVLMATKEHKVAAPMASYLIRNHSRFHFSHDFAYVNIDNFLKDVHEDFNISANEKGFVCLKSNVANYLYRPKELEDTCVYFFWLNILLANQQKPVSIGQSHIQAKMS</sequence>
<reference evidence="2" key="2">
    <citation type="submission" date="2021-04" db="EMBL/GenBank/DDBJ databases">
        <authorList>
            <person name="Podell S."/>
        </authorList>
    </citation>
    <scope>NUCLEOTIDE SEQUENCE</scope>
    <source>
        <strain evidence="2">Hildebrandi</strain>
    </source>
</reference>
<dbReference type="Pfam" id="PF14214">
    <property type="entry name" value="Helitron_like_N"/>
    <property type="match status" value="1"/>
</dbReference>
<gene>
    <name evidence="2" type="ORF">IV203_008647</name>
</gene>
<organism evidence="2 3">
    <name type="scientific">Nitzschia inconspicua</name>
    <dbReference type="NCBI Taxonomy" id="303405"/>
    <lineage>
        <taxon>Eukaryota</taxon>
        <taxon>Sar</taxon>
        <taxon>Stramenopiles</taxon>
        <taxon>Ochrophyta</taxon>
        <taxon>Bacillariophyta</taxon>
        <taxon>Bacillariophyceae</taxon>
        <taxon>Bacillariophycidae</taxon>
        <taxon>Bacillariales</taxon>
        <taxon>Bacillariaceae</taxon>
        <taxon>Nitzschia</taxon>
    </lineage>
</organism>
<dbReference type="AlphaFoldDB" id="A0A9K3KZY3"/>
<dbReference type="Proteomes" id="UP000693970">
    <property type="component" value="Unassembled WGS sequence"/>
</dbReference>